<feature type="domain" description="Glycoprotein hormone subunit beta" evidence="10">
    <location>
        <begin position="1079"/>
        <end position="1183"/>
    </location>
</feature>
<evidence type="ECO:0000259" key="10">
    <source>
        <dbReference type="Pfam" id="PF00007"/>
    </source>
</evidence>
<dbReference type="PROSITE" id="PS00261">
    <property type="entry name" value="GLYCO_HORMONE_BETA_1"/>
    <property type="match status" value="1"/>
</dbReference>
<dbReference type="GO" id="GO:0000801">
    <property type="term" value="C:central element"/>
    <property type="evidence" value="ECO:0007669"/>
    <property type="project" value="TreeGrafter"/>
</dbReference>
<dbReference type="SMART" id="SM00068">
    <property type="entry name" value="GHB"/>
    <property type="match status" value="1"/>
</dbReference>
<dbReference type="InterPro" id="IPR008827">
    <property type="entry name" value="SYCP1"/>
</dbReference>
<evidence type="ECO:0000313" key="11">
    <source>
        <dbReference type="EMBL" id="OPJ89037.1"/>
    </source>
</evidence>
<protein>
    <submittedName>
        <fullName evidence="11">Synaptonemal complex protein 1</fullName>
    </submittedName>
</protein>
<dbReference type="GO" id="GO:0005576">
    <property type="term" value="C:extracellular region"/>
    <property type="evidence" value="ECO:0007669"/>
    <property type="project" value="UniProtKB-SubCell"/>
</dbReference>
<keyword evidence="5" id="KW-0325">Glycoprotein</keyword>
<gene>
    <name evidence="11" type="primary">SYCP1</name>
    <name evidence="11" type="ORF">AV530_019137</name>
</gene>
<comment type="subunit">
    <text evidence="6">Heterodimer of a common alpha chain and a unique beta chain which confers biological specificity to thyrotropin, lutropin, follitropin and gonadotropin.</text>
</comment>
<evidence type="ECO:0000313" key="12">
    <source>
        <dbReference type="Proteomes" id="UP000190648"/>
    </source>
</evidence>
<evidence type="ECO:0000256" key="2">
    <source>
        <dbReference type="ARBA" id="ARBA00006552"/>
    </source>
</evidence>
<dbReference type="InterPro" id="IPR018245">
    <property type="entry name" value="Gonadotropin_bsu_CS"/>
</dbReference>
<keyword evidence="8" id="KW-0175">Coiled coil</keyword>
<keyword evidence="4" id="KW-1015">Disulfide bond</keyword>
<dbReference type="PANTHER" id="PTHR46918:SF1">
    <property type="entry name" value="SYNAPTONEMAL COMPLEX PROTEIN 1"/>
    <property type="match status" value="1"/>
</dbReference>
<feature type="region of interest" description="Disordered" evidence="9">
    <location>
        <begin position="516"/>
        <end position="540"/>
    </location>
</feature>
<organism evidence="11 12">
    <name type="scientific">Patagioenas fasciata monilis</name>
    <dbReference type="NCBI Taxonomy" id="372326"/>
    <lineage>
        <taxon>Eukaryota</taxon>
        <taxon>Metazoa</taxon>
        <taxon>Chordata</taxon>
        <taxon>Craniata</taxon>
        <taxon>Vertebrata</taxon>
        <taxon>Euteleostomi</taxon>
        <taxon>Archelosauria</taxon>
        <taxon>Archosauria</taxon>
        <taxon>Dinosauria</taxon>
        <taxon>Saurischia</taxon>
        <taxon>Theropoda</taxon>
        <taxon>Coelurosauria</taxon>
        <taxon>Aves</taxon>
        <taxon>Neognathae</taxon>
        <taxon>Neoaves</taxon>
        <taxon>Columbimorphae</taxon>
        <taxon>Columbiformes</taxon>
        <taxon>Columbidae</taxon>
        <taxon>Patagioenas</taxon>
    </lineage>
</organism>
<dbReference type="GO" id="GO:0051026">
    <property type="term" value="P:chiasma assembly"/>
    <property type="evidence" value="ECO:0007669"/>
    <property type="project" value="TreeGrafter"/>
</dbReference>
<name>A0A1V4KYJ2_PATFA</name>
<reference evidence="11 12" key="1">
    <citation type="submission" date="2016-02" db="EMBL/GenBank/DDBJ databases">
        <title>Band-tailed pigeon sequencing and assembly.</title>
        <authorList>
            <person name="Soares A.E."/>
            <person name="Novak B.J."/>
            <person name="Rice E.S."/>
            <person name="O'Connell B."/>
            <person name="Chang D."/>
            <person name="Weber S."/>
            <person name="Shapiro B."/>
        </authorList>
    </citation>
    <scope>NUCLEOTIDE SEQUENCE [LARGE SCALE GENOMIC DNA]</scope>
    <source>
        <strain evidence="11">BTP2013</strain>
        <tissue evidence="11">Blood</tissue>
    </source>
</reference>
<dbReference type="GO" id="GO:0003690">
    <property type="term" value="F:double-stranded DNA binding"/>
    <property type="evidence" value="ECO:0007669"/>
    <property type="project" value="TreeGrafter"/>
</dbReference>
<dbReference type="GO" id="GO:0000802">
    <property type="term" value="C:transverse filament"/>
    <property type="evidence" value="ECO:0007669"/>
    <property type="project" value="TreeGrafter"/>
</dbReference>
<dbReference type="EMBL" id="LSYS01001493">
    <property type="protein sequence ID" value="OPJ89037.1"/>
    <property type="molecule type" value="Genomic_DNA"/>
</dbReference>
<dbReference type="CDD" id="cd00069">
    <property type="entry name" value="GHB_like"/>
    <property type="match status" value="1"/>
</dbReference>
<dbReference type="GO" id="GO:0005179">
    <property type="term" value="F:hormone activity"/>
    <property type="evidence" value="ECO:0007669"/>
    <property type="project" value="UniProtKB-KW"/>
</dbReference>
<keyword evidence="12" id="KW-1185">Reference proteome</keyword>
<evidence type="ECO:0000256" key="6">
    <source>
        <dbReference type="ARBA" id="ARBA00038688"/>
    </source>
</evidence>
<evidence type="ECO:0000256" key="5">
    <source>
        <dbReference type="ARBA" id="ARBA00023180"/>
    </source>
</evidence>
<evidence type="ECO:0000256" key="1">
    <source>
        <dbReference type="ARBA" id="ARBA00004613"/>
    </source>
</evidence>
<dbReference type="Pfam" id="PF05483">
    <property type="entry name" value="SCP-1"/>
    <property type="match status" value="1"/>
</dbReference>
<dbReference type="InterPro" id="IPR029034">
    <property type="entry name" value="Cystine-knot_cytokine"/>
</dbReference>
<comment type="caution">
    <text evidence="11">The sequence shown here is derived from an EMBL/GenBank/DDBJ whole genome shotgun (WGS) entry which is preliminary data.</text>
</comment>
<dbReference type="OrthoDB" id="10064612at2759"/>
<dbReference type="Proteomes" id="UP000190648">
    <property type="component" value="Unassembled WGS sequence"/>
</dbReference>
<dbReference type="InterPro" id="IPR001545">
    <property type="entry name" value="Gonadotropin_bsu"/>
</dbReference>
<dbReference type="Pfam" id="PF00007">
    <property type="entry name" value="Cys_knot"/>
    <property type="match status" value="1"/>
</dbReference>
<evidence type="ECO:0000256" key="7">
    <source>
        <dbReference type="RuleBase" id="RU004069"/>
    </source>
</evidence>
<comment type="similarity">
    <text evidence="2 7">Belongs to the glycoprotein hormones subunit beta family.</text>
</comment>
<dbReference type="InterPro" id="IPR006208">
    <property type="entry name" value="Glyco_hormone_CN"/>
</dbReference>
<sequence>MDKEKPFKLFVPPRLSGGQVSAVKPQANARATGLCQGFNKCPDDDFNMPFLTSTPNCGEISDSDVISQQVKLCSEVDEENIETMNELYSKLYKEAEKIKRWKLTVESELKQKERKLQENRKIIEAQRKAIQELQFENEKLSLKLEDEICENKDLLKENSASRHLCNLLKETCTHFTEKSSKYEHERDETRQLYVELNNNVEKMITAFDELRVQAENTRLEMCFKLKEEADRGDKFEKECKLEVSMKEKQISVLTIQSDEKDDLIREIKTQLQESKNKIADLVEAKRHEEEKLKESQIKLEHLRAELEEANVFLQKAEISQKSLESDLQTAVKALAQVTAEKEAQMEECEKTKALHACLREEFETSVSNLKNLLQKEQNRSEKYEDESKLLTLELRNKSAELEEMTKLKCDKEIQLEELSETLEKAEGLLEKKKGLEATVENLQQREKETKSVLQIREKEIHELKVQLTSTAEKEQNYLNRLTTLNTDLEQETLRNEQLTVSINKLLLEKEQIEQEKSGMATELKKLQESSEDSRKKEENTKQLVENLEEANDQLRNELESLKEKMVKKGEEIQSQLDEREENAKSIENEMSRKEKQLKILENKLNNVKKQVENKNKCIEELQQENKVLKKKITAESKKTSVYEGKVNKLQLEMENMNKQHKETVDIYQKDIETKKVNENKLLEEVEKMRSLADKATVAQRETDIQCRHKITEMVALMEKHKHEYDKMVEEKDTELKLYKIKEQEQLSSKQSLESELSSLKSELSTLKEQLKAEIEEKENLAKERPQNTLPENEKKNKKIQTDFSETPKAPLDLECVSINVKPKKSPYDIPTKVSMMEKKKMPPSVSTKSPLRSPLLKTYSIKTPPISKLQSESTNLYSDQCMRKKQKVLLQLDAHSDSSEHSDLLSMVSEEEMFKKLYKDYPQASQLYAMTPKKKPATSDLKTPGSVLKLTTMRKMREAGWATVRSKSWIHLTQADAVTFCSHLFNPPRCVLELQISTSSSSSRCSSSSALQLTPNRSGPALQGNVAVLCRDACLGPGLYHLESELLGWPLLGLGLARMSPFFVMSLLYGLTFGQTASLCAPSEYIIHVEKRECAFCLAINTTICAGFCMTRDSNGKKLLLKSALSQNVCTYKEMMYQTVLIPGCPRHTVPYYSYPVAVSCKCGKCNTDYSDCVHEKVRTNYCTKPQKLCNM</sequence>
<proteinExistence type="inferred from homology"/>
<evidence type="ECO:0000256" key="8">
    <source>
        <dbReference type="SAM" id="Coils"/>
    </source>
</evidence>
<evidence type="ECO:0000256" key="9">
    <source>
        <dbReference type="SAM" id="MobiDB-lite"/>
    </source>
</evidence>
<dbReference type="AlphaFoldDB" id="A0A1V4KYJ2"/>
<dbReference type="GO" id="GO:0000711">
    <property type="term" value="P:meiotic DNA repair synthesis"/>
    <property type="evidence" value="ECO:0007669"/>
    <property type="project" value="TreeGrafter"/>
</dbReference>
<dbReference type="GO" id="GO:0001673">
    <property type="term" value="C:male germ cell nucleus"/>
    <property type="evidence" value="ECO:0007669"/>
    <property type="project" value="TreeGrafter"/>
</dbReference>
<dbReference type="PANTHER" id="PTHR46918">
    <property type="entry name" value="SYNAPTONEMAL COMPLEX PROTEIN 1"/>
    <property type="match status" value="1"/>
</dbReference>
<dbReference type="FunFam" id="2.10.90.10:FF:000007">
    <property type="entry name" value="Luteinizing hormone beta subunit"/>
    <property type="match status" value="1"/>
</dbReference>
<dbReference type="PROSITE" id="PS00689">
    <property type="entry name" value="GLYCO_HORMONE_BETA_2"/>
    <property type="match status" value="1"/>
</dbReference>
<evidence type="ECO:0000256" key="4">
    <source>
        <dbReference type="ARBA" id="ARBA00023157"/>
    </source>
</evidence>
<dbReference type="STRING" id="372326.A0A1V4KYJ2"/>
<dbReference type="Gene3D" id="2.10.90.10">
    <property type="entry name" value="Cystine-knot cytokines"/>
    <property type="match status" value="1"/>
</dbReference>
<dbReference type="GO" id="GO:0051878">
    <property type="term" value="P:lateral element assembly"/>
    <property type="evidence" value="ECO:0007669"/>
    <property type="project" value="TreeGrafter"/>
</dbReference>
<comment type="subcellular location">
    <subcellularLocation>
        <location evidence="1 7">Secreted</location>
    </subcellularLocation>
</comment>
<keyword evidence="7" id="KW-0372">Hormone</keyword>
<evidence type="ECO:0000256" key="3">
    <source>
        <dbReference type="ARBA" id="ARBA00022525"/>
    </source>
</evidence>
<dbReference type="SUPFAM" id="SSF57501">
    <property type="entry name" value="Cystine-knot cytokines"/>
    <property type="match status" value="1"/>
</dbReference>
<feature type="coiled-coil region" evidence="8">
    <location>
        <begin position="106"/>
        <end position="213"/>
    </location>
</feature>
<keyword evidence="3" id="KW-0964">Secreted</keyword>
<accession>A0A1V4KYJ2</accession>
<feature type="region of interest" description="Disordered" evidence="9">
    <location>
        <begin position="777"/>
        <end position="800"/>
    </location>
</feature>